<accession>A0ABP0BA42</accession>
<feature type="compositionally biased region" description="Acidic residues" evidence="2">
    <location>
        <begin position="501"/>
        <end position="517"/>
    </location>
</feature>
<sequence>MSGNNPPSPFNVRFPAKPATKKSLFERQRAEAEAKRQREAAETAAVYEDFVKSFDDGSGSGPSTASTASTTGASMHHPPAHLKSGATVGTTGGRRHFSIPTTGPGGHRNSGPGSLGPISHGNRPPRDARPSRLSSGIGSKLGFGSDDDDDDDHNNGRETENKKRKAADSDEEGQIVEDRGGGPVESTMEWAEEKATSKPTVRLANLPPGTSPAAIKALVANSSSLVVDAVRILPTATATTAAATDRKSVAAIVTLSAETAASDIDAAVSAMQNRYLGFGYYLNLHRHLSSAVAALSTGPGGAAGGGSNSSGGASAQPFGARPVPPSPKSGPGAQRHPSEGFAPPNAFQGGRHGRGIPPPSTFTSPGSNINMPSRDGLLYVPVRPPRDIKKLRMIHKVIEQVLDRGPEFEALLMSRPAVQVEEKWAWLWDARSEAGVWYRYRLWETVTGMRAQHIHGSSKQAKGRYVPLFEGSHAWKTPDHFLPYEFDTSLAELVSDSDYNSSDDSDAEVGETNDEDKDTFLNPLEKARLAHLLARMPTTLSKLRKGDVARVTAFALTHASRGANEIVDMIIANIERPLAYTAANPDYRRSDEAEAIDTSGAQLNAVYVVSDILSSSATSGIRHAWRFRQLFDAALRRRNVFATLGRLADKFHWGRLRADKWKRSIGLVLGHWEGWSVFSAETQAFLVTSFENPPSIKGKSDVEEAPAKAATVTDGDTAMTVSAKKSRWKTVDTTAAPEQGSTPVSSFRLADTTARDTPEKMQVDIEDIKKTDTAAGNDDADDADDEWAYRSDYTDDEALDLACMSDEDIDGEPMEPLKVVDGSHKSLRHRRRHRYDGIPLTADEISALAGDVAEMSEEGEIATDDDDDDNGNLGDGGEDDDDEAYHLSGLSSLSDSSSSEPGSDDDSGAGHASNTNRRRDVAVNDAPGTTTTTTTRTTNTNTTAETTAEATASATSTGKPRPASASVVQASAVQASAVQASSVQASSVQTQTHTQPQAMPSSMPSSKMPPLALLKASTASQQQPRKRMRAADMFADSDEGES</sequence>
<dbReference type="InterPro" id="IPR006569">
    <property type="entry name" value="CID_dom"/>
</dbReference>
<feature type="compositionally biased region" description="Gly residues" evidence="2">
    <location>
        <begin position="299"/>
        <end position="309"/>
    </location>
</feature>
<feature type="compositionally biased region" description="Low complexity" evidence="2">
    <location>
        <begin position="61"/>
        <end position="74"/>
    </location>
</feature>
<feature type="compositionally biased region" description="Acidic residues" evidence="2">
    <location>
        <begin position="856"/>
        <end position="883"/>
    </location>
</feature>
<dbReference type="PROSITE" id="PS51391">
    <property type="entry name" value="CID"/>
    <property type="match status" value="1"/>
</dbReference>
<feature type="domain" description="CID" evidence="3">
    <location>
        <begin position="521"/>
        <end position="694"/>
    </location>
</feature>
<dbReference type="Pfam" id="PF01805">
    <property type="entry name" value="Surp"/>
    <property type="match status" value="1"/>
</dbReference>
<dbReference type="InterPro" id="IPR000061">
    <property type="entry name" value="Surp"/>
</dbReference>
<feature type="compositionally biased region" description="Polar residues" evidence="2">
    <location>
        <begin position="361"/>
        <end position="370"/>
    </location>
</feature>
<comment type="caution">
    <text evidence="4">The sequence shown here is derived from an EMBL/GenBank/DDBJ whole genome shotgun (WGS) entry which is preliminary data.</text>
</comment>
<feature type="compositionally biased region" description="Low complexity" evidence="2">
    <location>
        <begin position="929"/>
        <end position="1015"/>
    </location>
</feature>
<dbReference type="InterPro" id="IPR035967">
    <property type="entry name" value="SWAP/Surp_sf"/>
</dbReference>
<reference evidence="4 5" key="1">
    <citation type="submission" date="2024-01" db="EMBL/GenBank/DDBJ databases">
        <authorList>
            <person name="Allen C."/>
            <person name="Tagirdzhanova G."/>
        </authorList>
    </citation>
    <scope>NUCLEOTIDE SEQUENCE [LARGE SCALE GENOMIC DNA]</scope>
</reference>
<feature type="region of interest" description="Disordered" evidence="2">
    <location>
        <begin position="809"/>
        <end position="829"/>
    </location>
</feature>
<feature type="region of interest" description="Disordered" evidence="2">
    <location>
        <begin position="856"/>
        <end position="1042"/>
    </location>
</feature>
<dbReference type="Proteomes" id="UP001642406">
    <property type="component" value="Unassembled WGS sequence"/>
</dbReference>
<feature type="compositionally biased region" description="Low complexity" evidence="2">
    <location>
        <begin position="887"/>
        <end position="901"/>
    </location>
</feature>
<dbReference type="PANTHER" id="PTHR23140">
    <property type="entry name" value="RNA PROCESSING PROTEIN LD23810P"/>
    <property type="match status" value="1"/>
</dbReference>
<feature type="region of interest" description="Disordered" evidence="2">
    <location>
        <begin position="497"/>
        <end position="518"/>
    </location>
</feature>
<organism evidence="4 5">
    <name type="scientific">Sporothrix bragantina</name>
    <dbReference type="NCBI Taxonomy" id="671064"/>
    <lineage>
        <taxon>Eukaryota</taxon>
        <taxon>Fungi</taxon>
        <taxon>Dikarya</taxon>
        <taxon>Ascomycota</taxon>
        <taxon>Pezizomycotina</taxon>
        <taxon>Sordariomycetes</taxon>
        <taxon>Sordariomycetidae</taxon>
        <taxon>Ophiostomatales</taxon>
        <taxon>Ophiostomataceae</taxon>
        <taxon>Sporothrix</taxon>
    </lineage>
</organism>
<dbReference type="InterPro" id="IPR008942">
    <property type="entry name" value="ENTH_VHS"/>
</dbReference>
<evidence type="ECO:0000256" key="1">
    <source>
        <dbReference type="ARBA" id="ARBA00022884"/>
    </source>
</evidence>
<evidence type="ECO:0000259" key="3">
    <source>
        <dbReference type="PROSITE" id="PS51391"/>
    </source>
</evidence>
<gene>
    <name evidence="4" type="ORF">SBRCBS47491_002840</name>
</gene>
<evidence type="ECO:0000313" key="4">
    <source>
        <dbReference type="EMBL" id="CAK7216477.1"/>
    </source>
</evidence>
<feature type="region of interest" description="Disordered" evidence="2">
    <location>
        <begin position="1"/>
        <end position="196"/>
    </location>
</feature>
<dbReference type="InterPro" id="IPR051485">
    <property type="entry name" value="SR-CTD_assoc_factor"/>
</dbReference>
<dbReference type="EMBL" id="CAWUHC010000017">
    <property type="protein sequence ID" value="CAK7216477.1"/>
    <property type="molecule type" value="Genomic_DNA"/>
</dbReference>
<protein>
    <recommendedName>
        <fullName evidence="3">CID domain-containing protein</fullName>
    </recommendedName>
</protein>
<proteinExistence type="predicted"/>
<dbReference type="Gene3D" id="1.25.40.90">
    <property type="match status" value="1"/>
</dbReference>
<evidence type="ECO:0000256" key="2">
    <source>
        <dbReference type="SAM" id="MobiDB-lite"/>
    </source>
</evidence>
<feature type="compositionally biased region" description="Basic and acidic residues" evidence="2">
    <location>
        <begin position="23"/>
        <end position="41"/>
    </location>
</feature>
<keyword evidence="5" id="KW-1185">Reference proteome</keyword>
<dbReference type="Gene3D" id="1.10.10.790">
    <property type="entry name" value="Surp module"/>
    <property type="match status" value="1"/>
</dbReference>
<name>A0ABP0BA42_9PEZI</name>
<evidence type="ECO:0000313" key="5">
    <source>
        <dbReference type="Proteomes" id="UP001642406"/>
    </source>
</evidence>
<dbReference type="PANTHER" id="PTHR23140:SF0">
    <property type="entry name" value="U2 SNRNP-ASSOCIATED SURP MOTIF-CONTAINING PROTEIN"/>
    <property type="match status" value="1"/>
</dbReference>
<dbReference type="SUPFAM" id="SSF109905">
    <property type="entry name" value="Surp module (SWAP domain)"/>
    <property type="match status" value="1"/>
</dbReference>
<keyword evidence="1" id="KW-0694">RNA-binding</keyword>
<feature type="region of interest" description="Disordered" evidence="2">
    <location>
        <begin position="299"/>
        <end position="370"/>
    </location>
</feature>